<dbReference type="AlphaFoldDB" id="A0A267G4A5"/>
<dbReference type="PROSITE" id="PS50088">
    <property type="entry name" value="ANK_REPEAT"/>
    <property type="match status" value="1"/>
</dbReference>
<keyword evidence="1" id="KW-0040">ANK repeat</keyword>
<dbReference type="Gene3D" id="1.20.80.10">
    <property type="match status" value="1"/>
</dbReference>
<dbReference type="Gene3D" id="3.10.20.90">
    <property type="entry name" value="Phosphatidylinositol 3-kinase Catalytic Subunit, Chain A, domain 1"/>
    <property type="match status" value="1"/>
</dbReference>
<dbReference type="GO" id="GO:0045454">
    <property type="term" value="P:cell redox homeostasis"/>
    <property type="evidence" value="ECO:0007669"/>
    <property type="project" value="TreeGrafter"/>
</dbReference>
<dbReference type="Gene3D" id="1.25.40.20">
    <property type="entry name" value="Ankyrin repeat-containing domain"/>
    <property type="match status" value="1"/>
</dbReference>
<feature type="domain" description="FERM" evidence="4">
    <location>
        <begin position="472"/>
        <end position="796"/>
    </location>
</feature>
<dbReference type="GO" id="GO:2000114">
    <property type="term" value="P:regulation of establishment of cell polarity"/>
    <property type="evidence" value="ECO:0007669"/>
    <property type="project" value="TreeGrafter"/>
</dbReference>
<dbReference type="InterPro" id="IPR000299">
    <property type="entry name" value="FERM_domain"/>
</dbReference>
<organism evidence="5 6">
    <name type="scientific">Macrostomum lignano</name>
    <dbReference type="NCBI Taxonomy" id="282301"/>
    <lineage>
        <taxon>Eukaryota</taxon>
        <taxon>Metazoa</taxon>
        <taxon>Spiralia</taxon>
        <taxon>Lophotrochozoa</taxon>
        <taxon>Platyhelminthes</taxon>
        <taxon>Rhabditophora</taxon>
        <taxon>Macrostomorpha</taxon>
        <taxon>Macrostomida</taxon>
        <taxon>Macrostomidae</taxon>
        <taxon>Macrostomum</taxon>
    </lineage>
</organism>
<dbReference type="PROSITE" id="PS50057">
    <property type="entry name" value="FERM_3"/>
    <property type="match status" value="1"/>
</dbReference>
<feature type="chain" id="PRO_5012628064" description="FERM domain-containing protein" evidence="3">
    <location>
        <begin position="23"/>
        <end position="796"/>
    </location>
</feature>
<dbReference type="OrthoDB" id="194358at2759"/>
<evidence type="ECO:0000259" key="4">
    <source>
        <dbReference type="PROSITE" id="PS50057"/>
    </source>
</evidence>
<accession>A0A267G4A5</accession>
<dbReference type="InterPro" id="IPR019749">
    <property type="entry name" value="Band_41_domain"/>
</dbReference>
<protein>
    <recommendedName>
        <fullName evidence="4">FERM domain-containing protein</fullName>
    </recommendedName>
</protein>
<dbReference type="InterPro" id="IPR011993">
    <property type="entry name" value="PH-like_dom_sf"/>
</dbReference>
<keyword evidence="6" id="KW-1185">Reference proteome</keyword>
<feature type="compositionally biased region" description="Low complexity" evidence="2">
    <location>
        <begin position="206"/>
        <end position="221"/>
    </location>
</feature>
<dbReference type="SUPFAM" id="SSF47031">
    <property type="entry name" value="Second domain of FERM"/>
    <property type="match status" value="1"/>
</dbReference>
<dbReference type="InterPro" id="IPR051594">
    <property type="entry name" value="KRIT1/FRMD8"/>
</dbReference>
<dbReference type="InterPro" id="IPR035963">
    <property type="entry name" value="FERM_2"/>
</dbReference>
<dbReference type="Gene3D" id="2.30.29.30">
    <property type="entry name" value="Pleckstrin-homology domain (PH domain)/Phosphotyrosine-binding domain (PTB)"/>
    <property type="match status" value="1"/>
</dbReference>
<name>A0A267G4A5_9PLAT</name>
<dbReference type="InterPro" id="IPR057096">
    <property type="entry name" value="KRIT1_FRMD8_FERM_C"/>
</dbReference>
<evidence type="ECO:0000256" key="3">
    <source>
        <dbReference type="SAM" id="SignalP"/>
    </source>
</evidence>
<dbReference type="GO" id="GO:0005886">
    <property type="term" value="C:plasma membrane"/>
    <property type="evidence" value="ECO:0007669"/>
    <property type="project" value="TreeGrafter"/>
</dbReference>
<dbReference type="Pfam" id="PF24522">
    <property type="entry name" value="KRIT1_FRMD8_FERM_C"/>
    <property type="match status" value="1"/>
</dbReference>
<dbReference type="Pfam" id="PF00373">
    <property type="entry name" value="FERM_M"/>
    <property type="match status" value="1"/>
</dbReference>
<dbReference type="InterPro" id="IPR019748">
    <property type="entry name" value="FERM_central"/>
</dbReference>
<dbReference type="EMBL" id="NIVC01000563">
    <property type="protein sequence ID" value="PAA80843.1"/>
    <property type="molecule type" value="Genomic_DNA"/>
</dbReference>
<reference evidence="5 6" key="1">
    <citation type="submission" date="2017-06" db="EMBL/GenBank/DDBJ databases">
        <title>A platform for efficient transgenesis in Macrostomum lignano, a flatworm model organism for stem cell research.</title>
        <authorList>
            <person name="Berezikov E."/>
        </authorList>
    </citation>
    <scope>NUCLEOTIDE SEQUENCE [LARGE SCALE GENOMIC DNA]</scope>
    <source>
        <strain evidence="5">DV1</strain>
        <tissue evidence="5">Whole organism</tissue>
    </source>
</reference>
<dbReference type="PROSITE" id="PS50297">
    <property type="entry name" value="ANK_REP_REGION"/>
    <property type="match status" value="1"/>
</dbReference>
<dbReference type="STRING" id="282301.A0A267G4A5"/>
<dbReference type="SUPFAM" id="SSF48403">
    <property type="entry name" value="Ankyrin repeat"/>
    <property type="match status" value="1"/>
</dbReference>
<feature type="repeat" description="ANK" evidence="1">
    <location>
        <begin position="401"/>
        <end position="434"/>
    </location>
</feature>
<dbReference type="PANTHER" id="PTHR13283">
    <property type="entry name" value="KREV INTERACTION TRAPPED 1-RELATED"/>
    <property type="match status" value="1"/>
</dbReference>
<dbReference type="Pfam" id="PF12796">
    <property type="entry name" value="Ank_2"/>
    <property type="match status" value="1"/>
</dbReference>
<dbReference type="Proteomes" id="UP000215902">
    <property type="component" value="Unassembled WGS sequence"/>
</dbReference>
<dbReference type="InterPro" id="IPR036770">
    <property type="entry name" value="Ankyrin_rpt-contain_sf"/>
</dbReference>
<dbReference type="SMART" id="SM00248">
    <property type="entry name" value="ANK"/>
    <property type="match status" value="2"/>
</dbReference>
<feature type="signal peptide" evidence="3">
    <location>
        <begin position="1"/>
        <end position="22"/>
    </location>
</feature>
<feature type="region of interest" description="Disordered" evidence="2">
    <location>
        <begin position="204"/>
        <end position="231"/>
    </location>
</feature>
<gene>
    <name evidence="5" type="ORF">BOX15_Mlig018309g1</name>
</gene>
<evidence type="ECO:0000313" key="6">
    <source>
        <dbReference type="Proteomes" id="UP000215902"/>
    </source>
</evidence>
<dbReference type="SMART" id="SM00295">
    <property type="entry name" value="B41"/>
    <property type="match status" value="1"/>
</dbReference>
<proteinExistence type="predicted"/>
<feature type="non-terminal residue" evidence="5">
    <location>
        <position position="1"/>
    </location>
</feature>
<keyword evidence="3" id="KW-0732">Signal</keyword>
<evidence type="ECO:0000256" key="1">
    <source>
        <dbReference type="PROSITE-ProRule" id="PRU00023"/>
    </source>
</evidence>
<dbReference type="CDD" id="cd14473">
    <property type="entry name" value="FERM_B-lobe"/>
    <property type="match status" value="1"/>
</dbReference>
<dbReference type="InterPro" id="IPR002110">
    <property type="entry name" value="Ankyrin_rpt"/>
</dbReference>
<evidence type="ECO:0000256" key="2">
    <source>
        <dbReference type="SAM" id="MobiDB-lite"/>
    </source>
</evidence>
<dbReference type="InterPro" id="IPR014352">
    <property type="entry name" value="FERM/acyl-CoA-bd_prot_sf"/>
</dbReference>
<evidence type="ECO:0000313" key="5">
    <source>
        <dbReference type="EMBL" id="PAA80843.1"/>
    </source>
</evidence>
<comment type="caution">
    <text evidence="5">The sequence shown here is derived from an EMBL/GenBank/DDBJ whole genome shotgun (WGS) entry which is preliminary data.</text>
</comment>
<sequence length="796" mass="88858">QGCPVSLAAKWLIRFLIKKLTTVSTQMSGSSTVDVAVLALRHSGSDSVSEGVETLVAPLDPAGQHYEVPVVRATAGKIPSAVQGFLRSILPGNEAASANLQLLIDALATDEGVGDRCSLVLALLPSDRRLDIRAASPIGGKHRFVSMRTLREGLHKLDHASRTNRFVEFAYIWLQERSRNSGGLRRLFSFNEARQKSVSLEHLNKHQNPGQQHQPQHQTQHPQHHQQHSQHPVYAATLPAPSADYPMDGRRFLSPNSASVERLDTSEAALVDIFVPSPWAGDEFAIYEPRVDAFVRNPFAGKQEPRLDRARRLAPTLFPEQELQAHAGGADWLSGLPLHQVVYANEPDSVTRLLRESAFPLGKDPAGWNALHYAAWYGHVGCVQAFVRDGAFPPNLLTDFYGRTALHLAVLSGRYECVLELLRYPDIDHNLTDGFGLTPLELCQRSEENFPTREHQQSTASLLENFQRPNLSSVPVHLVDGSLHLMILPYRDATTVRQLHLRIMGSLGLTDPRDNLFTLWVCSQNLRLQLKPMHKPVQLMRDWRSKTVPLFTSANPMKEDPKLFLRRNALCRLDAEKQGHSDTAETFLFHEARNGYLNGFLPCDQDDMVLISCLLAHAQCTIDGRRVKAFLQSEQNLAGVLPEPSRRVSRLPAGLTSAVAKRYSSSGLRRELEALSLSECHTRFLTVCRRLAVFNSVFFTGQLSTMSGEFSQHRAPRQPIQVFIGVNDIGLHLLGDPSKRFLYSFHYPNFNWSEIAPDTLEVRGTTKSGETTPMRLLSRQVSIICGLLDNLSAQSF</sequence>
<dbReference type="PANTHER" id="PTHR13283:SF11">
    <property type="entry name" value="KREV INTERACTION TRAPPED PROTEIN 1"/>
    <property type="match status" value="1"/>
</dbReference>